<evidence type="ECO:0000256" key="1">
    <source>
        <dbReference type="ARBA" id="ARBA00006432"/>
    </source>
</evidence>
<evidence type="ECO:0000256" key="3">
    <source>
        <dbReference type="ARBA" id="ARBA00022741"/>
    </source>
</evidence>
<dbReference type="InterPro" id="IPR005914">
    <property type="entry name" value="Acac_CoA_synth"/>
</dbReference>
<keyword evidence="8" id="KW-1185">Reference proteome</keyword>
<protein>
    <submittedName>
        <fullName evidence="7">Acetoacetyl-CoA synthetase</fullName>
        <ecNumber evidence="7">6.2.1.16</ecNumber>
    </submittedName>
</protein>
<accession>A0A841HNG7</accession>
<dbReference type="EC" id="6.2.1.16" evidence="7"/>
<comment type="similarity">
    <text evidence="1">Belongs to the ATP-dependent AMP-binding enzyme family.</text>
</comment>
<dbReference type="NCBIfam" id="NF002937">
    <property type="entry name" value="PRK03584.1"/>
    <property type="match status" value="1"/>
</dbReference>
<evidence type="ECO:0000313" key="8">
    <source>
        <dbReference type="Proteomes" id="UP000588068"/>
    </source>
</evidence>
<evidence type="ECO:0000313" key="7">
    <source>
        <dbReference type="EMBL" id="MBB6094416.1"/>
    </source>
</evidence>
<dbReference type="Pfam" id="PF00501">
    <property type="entry name" value="AMP-binding"/>
    <property type="match status" value="1"/>
</dbReference>
<sequence>MNPIWSPPPERIADAHMTRFMRFARERHQAPLADYAALHRWSVEYPENFWSALWDFAEVRAERKADRVLVDGNKMPGAQWFVGAKLNFAANLLKLDDDSPAIIFRNERGVRRELSWRQLRTEVARIADGLRQAGVKEGDRVAGYLPNLPEAMIAMLATASLGAIWSSCSPDFGVSGVCDRFGQISPKVLIAADAYPYAGKTLDCLATVKSVKQTIASIERVVIVPYLSEKPAIADIPDAVLFPDFGSADAKLSFAQLPFAHPVYILYSSGTTGVPKCITHSGGGALLQHIKEHVLHSDLRTGDRYFYYTTCGWVMWNALAGALVAGATVVLFDGSPVQPDPRILWRMAAEEKLAFFGTSPRFLTACQQAGVRPGTEFDLSALRTIISTGAPLSPESVRYVYRDVKQDVQLASISGGTDILGAFALGCPLLPVYETEMQCLGLGMKVEVFDENGKPVVDTQGELVCSAPFPSVPIGFWSDTDGSRFHATYFARYPNVWWHGDFATVTSRGGLIVHGRSDAVLNPGGVRIGTAEIYRQVEKVSEVAESVAIAQSWQNDVRVVLFVRLLDGLTLTDELQRKIRDTIGRNTTPRHVPAKIIQAPDLPRTLNGKLTELAVREAVHGRPVRNTDALANPQVLEFFRDLPELQR</sequence>
<gene>
    <name evidence="7" type="ORF">HNQ60_003297</name>
</gene>
<dbReference type="InterPro" id="IPR045851">
    <property type="entry name" value="AMP-bd_C_sf"/>
</dbReference>
<keyword evidence="2 7" id="KW-0436">Ligase</keyword>
<keyword evidence="4" id="KW-0067">ATP-binding</keyword>
<dbReference type="Proteomes" id="UP000588068">
    <property type="component" value="Unassembled WGS sequence"/>
</dbReference>
<name>A0A841HNG7_9GAMM</name>
<dbReference type="PANTHER" id="PTHR42921">
    <property type="entry name" value="ACETOACETYL-COA SYNTHETASE"/>
    <property type="match status" value="1"/>
</dbReference>
<dbReference type="InterPro" id="IPR042099">
    <property type="entry name" value="ANL_N_sf"/>
</dbReference>
<dbReference type="NCBIfam" id="TIGR01217">
    <property type="entry name" value="ac_ac_CoA_syn"/>
    <property type="match status" value="1"/>
</dbReference>
<evidence type="ECO:0000259" key="5">
    <source>
        <dbReference type="Pfam" id="PF00501"/>
    </source>
</evidence>
<feature type="domain" description="Acetyl-coenzyme A synthetase N-terminal" evidence="6">
    <location>
        <begin position="35"/>
        <end position="91"/>
    </location>
</feature>
<dbReference type="GO" id="GO:0005524">
    <property type="term" value="F:ATP binding"/>
    <property type="evidence" value="ECO:0007669"/>
    <property type="project" value="UniProtKB-KW"/>
</dbReference>
<dbReference type="SUPFAM" id="SSF56801">
    <property type="entry name" value="Acetyl-CoA synthetase-like"/>
    <property type="match status" value="1"/>
</dbReference>
<dbReference type="InterPro" id="IPR000873">
    <property type="entry name" value="AMP-dep_synth/lig_dom"/>
</dbReference>
<dbReference type="EMBL" id="JACHHZ010000003">
    <property type="protein sequence ID" value="MBB6094416.1"/>
    <property type="molecule type" value="Genomic_DNA"/>
</dbReference>
<evidence type="ECO:0000256" key="2">
    <source>
        <dbReference type="ARBA" id="ARBA00022598"/>
    </source>
</evidence>
<dbReference type="PANTHER" id="PTHR42921:SF1">
    <property type="entry name" value="ACETOACETYL-COA SYNTHETASE"/>
    <property type="match status" value="1"/>
</dbReference>
<dbReference type="RefSeq" id="WP_184333660.1">
    <property type="nucleotide sequence ID" value="NZ_JACHHZ010000003.1"/>
</dbReference>
<evidence type="ECO:0000256" key="4">
    <source>
        <dbReference type="ARBA" id="ARBA00022840"/>
    </source>
</evidence>
<dbReference type="GO" id="GO:0006629">
    <property type="term" value="P:lipid metabolic process"/>
    <property type="evidence" value="ECO:0007669"/>
    <property type="project" value="InterPro"/>
</dbReference>
<comment type="caution">
    <text evidence="7">The sequence shown here is derived from an EMBL/GenBank/DDBJ whole genome shotgun (WGS) entry which is preliminary data.</text>
</comment>
<dbReference type="Gene3D" id="3.40.50.12780">
    <property type="entry name" value="N-terminal domain of ligase-like"/>
    <property type="match status" value="1"/>
</dbReference>
<dbReference type="GO" id="GO:0030729">
    <property type="term" value="F:acetoacetate-CoA ligase activity"/>
    <property type="evidence" value="ECO:0007669"/>
    <property type="project" value="UniProtKB-EC"/>
</dbReference>
<reference evidence="7 8" key="1">
    <citation type="submission" date="2020-08" db="EMBL/GenBank/DDBJ databases">
        <title>Genomic Encyclopedia of Type Strains, Phase IV (KMG-IV): sequencing the most valuable type-strain genomes for metagenomic binning, comparative biology and taxonomic classification.</title>
        <authorList>
            <person name="Goeker M."/>
        </authorList>
    </citation>
    <scope>NUCLEOTIDE SEQUENCE [LARGE SCALE GENOMIC DNA]</scope>
    <source>
        <strain evidence="7 8">DSM 26723</strain>
    </source>
</reference>
<dbReference type="Gene3D" id="3.30.300.30">
    <property type="match status" value="1"/>
</dbReference>
<organism evidence="7 8">
    <name type="scientific">Povalibacter uvarum</name>
    <dbReference type="NCBI Taxonomy" id="732238"/>
    <lineage>
        <taxon>Bacteria</taxon>
        <taxon>Pseudomonadati</taxon>
        <taxon>Pseudomonadota</taxon>
        <taxon>Gammaproteobacteria</taxon>
        <taxon>Steroidobacterales</taxon>
        <taxon>Steroidobacteraceae</taxon>
        <taxon>Povalibacter</taxon>
    </lineage>
</organism>
<dbReference type="InterPro" id="IPR032387">
    <property type="entry name" value="ACAS_N"/>
</dbReference>
<keyword evidence="3" id="KW-0547">Nucleotide-binding</keyword>
<dbReference type="AlphaFoldDB" id="A0A841HNG7"/>
<proteinExistence type="inferred from homology"/>
<dbReference type="PROSITE" id="PS00455">
    <property type="entry name" value="AMP_BINDING"/>
    <property type="match status" value="1"/>
</dbReference>
<feature type="domain" description="AMP-dependent synthetase/ligase" evidence="5">
    <location>
        <begin position="98"/>
        <end position="468"/>
    </location>
</feature>
<evidence type="ECO:0000259" key="6">
    <source>
        <dbReference type="Pfam" id="PF16177"/>
    </source>
</evidence>
<dbReference type="Pfam" id="PF16177">
    <property type="entry name" value="ACAS_N"/>
    <property type="match status" value="1"/>
</dbReference>
<dbReference type="InterPro" id="IPR020845">
    <property type="entry name" value="AMP-binding_CS"/>
</dbReference>
<dbReference type="CDD" id="cd05943">
    <property type="entry name" value="AACS"/>
    <property type="match status" value="1"/>
</dbReference>